<keyword evidence="5" id="KW-0325">Glycoprotein</keyword>
<evidence type="ECO:0000256" key="2">
    <source>
        <dbReference type="ARBA" id="ARBA00004613"/>
    </source>
</evidence>
<dbReference type="InterPro" id="IPR008427">
    <property type="entry name" value="Extracellular_membr_CFEM_dom"/>
</dbReference>
<organism evidence="12 13">
    <name type="scientific">Aspergillus nanangensis</name>
    <dbReference type="NCBI Taxonomy" id="2582783"/>
    <lineage>
        <taxon>Eukaryota</taxon>
        <taxon>Fungi</taxon>
        <taxon>Dikarya</taxon>
        <taxon>Ascomycota</taxon>
        <taxon>Pezizomycotina</taxon>
        <taxon>Eurotiomycetes</taxon>
        <taxon>Eurotiomycetidae</taxon>
        <taxon>Eurotiales</taxon>
        <taxon>Aspergillaceae</taxon>
        <taxon>Aspergillus</taxon>
        <taxon>Aspergillus subgen. Circumdati</taxon>
    </lineage>
</organism>
<proteinExistence type="inferred from homology"/>
<feature type="region of interest" description="Disordered" evidence="9">
    <location>
        <begin position="270"/>
        <end position="349"/>
    </location>
</feature>
<feature type="domain" description="CFEM" evidence="11">
    <location>
        <begin position="473"/>
        <end position="535"/>
    </location>
</feature>
<accession>A0AAD4GWT9</accession>
<dbReference type="GO" id="GO:0098552">
    <property type="term" value="C:side of membrane"/>
    <property type="evidence" value="ECO:0007669"/>
    <property type="project" value="UniProtKB-KW"/>
</dbReference>
<evidence type="ECO:0000313" key="13">
    <source>
        <dbReference type="Proteomes" id="UP001194746"/>
    </source>
</evidence>
<evidence type="ECO:0000313" key="12">
    <source>
        <dbReference type="EMBL" id="KAF9893129.1"/>
    </source>
</evidence>
<reference evidence="12" key="2">
    <citation type="submission" date="2020-02" db="EMBL/GenBank/DDBJ databases">
        <authorList>
            <person name="Gilchrist C.L.M."/>
            <person name="Chooi Y.-H."/>
        </authorList>
    </citation>
    <scope>NUCLEOTIDE SEQUENCE</scope>
    <source>
        <strain evidence="12">MST-FP2251</strain>
    </source>
</reference>
<feature type="compositionally biased region" description="Low complexity" evidence="9">
    <location>
        <begin position="303"/>
        <end position="349"/>
    </location>
</feature>
<sequence length="677" mass="68858">MKATTPITLLSLVALAQAHVPGLWWGTDTCYTSPDNTDNECTEDQHHGFDWSDLPNGHFSDYCGFDFSGFSKKDKGDSGSCVEGKLSSGLKFSRGQGFSVRNFRLSTSKETNVKVHYGMADGTTCKSVVSCSPEGTDVSNDQCGGATSVSFEHDEDDDEDCDLGIHKIDFDCSPGDKPPTTPSVPVGTPSETGVSPTSTSSVPVIPPPASSGTVTMTTPVPTTPVQMTTSTVYTTSEVTITSCAPTVTNCPADSTTVVTSTIAVSTTVCPVTSTETPGEGTSTDTPPVPTGSSPADTTSTDITPAPTGSSPVGSSSPGGPVPTTAPVSSPGVPTGVSPSSPAGEESTTTVVTYETVTTCPVTTVATTDGTTTTSVYSTVSTVTLTSTATVCNKCTATPPAPTGVAPITTPAAPATTTVVTYETVTTCPVTKTVSASGTQVTSVYSTVSTVTLTSTSVIHPTSTPEPSVPSAPCPNVVPKCINTWLNIPKCHSNADASCFCPSSDFTDKVIACIQSWGASEEEIQASLSYFTGICAPYVPENPGIVTAVPTTITLVPTVVPHPAPSATGVDAITAAPSVPCTTITYSTYTVTVPQVSFATPTGSSVTTIGLVPAPTGVSPTGTAIPNPWVSSASAWVTRTTNAPSSSPTILLSNSGVKESVSGLWWAMGIAAVMALVY</sequence>
<feature type="compositionally biased region" description="Polar residues" evidence="9">
    <location>
        <begin position="290"/>
        <end position="302"/>
    </location>
</feature>
<feature type="compositionally biased region" description="Low complexity" evidence="9">
    <location>
        <begin position="210"/>
        <end position="222"/>
    </location>
</feature>
<evidence type="ECO:0000256" key="3">
    <source>
        <dbReference type="ARBA" id="ARBA00010031"/>
    </source>
</evidence>
<protein>
    <recommendedName>
        <fullName evidence="11">CFEM domain-containing protein</fullName>
    </recommendedName>
</protein>
<reference evidence="12" key="1">
    <citation type="journal article" date="2019" name="Beilstein J. Org. Chem.">
        <title>Nanangenines: drimane sesquiterpenoids as the dominant metabolite cohort of a novel Australian fungus, Aspergillus nanangensis.</title>
        <authorList>
            <person name="Lacey H.J."/>
            <person name="Gilchrist C.L.M."/>
            <person name="Crombie A."/>
            <person name="Kalaitzis J.A."/>
            <person name="Vuong D."/>
            <person name="Rutledge P.J."/>
            <person name="Turner P."/>
            <person name="Pitt J.I."/>
            <person name="Lacey E."/>
            <person name="Chooi Y.H."/>
            <person name="Piggott A.M."/>
        </authorList>
    </citation>
    <scope>NUCLEOTIDE SEQUENCE</scope>
    <source>
        <strain evidence="12">MST-FP2251</strain>
    </source>
</reference>
<dbReference type="EMBL" id="VCAU01000009">
    <property type="protein sequence ID" value="KAF9893129.1"/>
    <property type="molecule type" value="Genomic_DNA"/>
</dbReference>
<evidence type="ECO:0000259" key="11">
    <source>
        <dbReference type="Pfam" id="PF05730"/>
    </source>
</evidence>
<dbReference type="Proteomes" id="UP001194746">
    <property type="component" value="Unassembled WGS sequence"/>
</dbReference>
<evidence type="ECO:0000256" key="1">
    <source>
        <dbReference type="ARBA" id="ARBA00004589"/>
    </source>
</evidence>
<evidence type="ECO:0000256" key="10">
    <source>
        <dbReference type="SAM" id="SignalP"/>
    </source>
</evidence>
<keyword evidence="7" id="KW-1015">Disulfide bond</keyword>
<keyword evidence="5" id="KW-0336">GPI-anchor</keyword>
<evidence type="ECO:0000256" key="7">
    <source>
        <dbReference type="ARBA" id="ARBA00023157"/>
    </source>
</evidence>
<gene>
    <name evidence="12" type="ORF">FE257_012540</name>
</gene>
<feature type="chain" id="PRO_5042152208" description="CFEM domain-containing protein" evidence="10">
    <location>
        <begin position="19"/>
        <end position="677"/>
    </location>
</feature>
<dbReference type="GO" id="GO:0005576">
    <property type="term" value="C:extracellular region"/>
    <property type="evidence" value="ECO:0007669"/>
    <property type="project" value="UniProtKB-SubCell"/>
</dbReference>
<dbReference type="AlphaFoldDB" id="A0AAD4GWT9"/>
<feature type="compositionally biased region" description="Low complexity" evidence="9">
    <location>
        <begin position="183"/>
        <end position="203"/>
    </location>
</feature>
<comment type="caution">
    <text evidence="12">The sequence shown here is derived from an EMBL/GenBank/DDBJ whole genome shotgun (WGS) entry which is preliminary data.</text>
</comment>
<comment type="similarity">
    <text evidence="3">Belongs to the RBT5 family.</text>
</comment>
<comment type="subcellular location">
    <subcellularLocation>
        <location evidence="1">Membrane</location>
        <topology evidence="1">Lipid-anchor</topology>
        <topology evidence="1">GPI-anchor</topology>
    </subcellularLocation>
    <subcellularLocation>
        <location evidence="2">Secreted</location>
    </subcellularLocation>
</comment>
<evidence type="ECO:0000256" key="6">
    <source>
        <dbReference type="ARBA" id="ARBA00022729"/>
    </source>
</evidence>
<evidence type="ECO:0000256" key="9">
    <source>
        <dbReference type="SAM" id="MobiDB-lite"/>
    </source>
</evidence>
<feature type="region of interest" description="Disordered" evidence="9">
    <location>
        <begin position="172"/>
        <end position="222"/>
    </location>
</feature>
<evidence type="ECO:0000256" key="8">
    <source>
        <dbReference type="ARBA" id="ARBA00023288"/>
    </source>
</evidence>
<dbReference type="Pfam" id="PF05730">
    <property type="entry name" value="CFEM"/>
    <property type="match status" value="1"/>
</dbReference>
<keyword evidence="6 10" id="KW-0732">Signal</keyword>
<feature type="signal peptide" evidence="10">
    <location>
        <begin position="1"/>
        <end position="18"/>
    </location>
</feature>
<keyword evidence="5" id="KW-0472">Membrane</keyword>
<name>A0AAD4GWT9_ASPNN</name>
<keyword evidence="4" id="KW-0964">Secreted</keyword>
<keyword evidence="8" id="KW-0449">Lipoprotein</keyword>
<feature type="compositionally biased region" description="Low complexity" evidence="9">
    <location>
        <begin position="270"/>
        <end position="285"/>
    </location>
</feature>
<evidence type="ECO:0000256" key="5">
    <source>
        <dbReference type="ARBA" id="ARBA00022622"/>
    </source>
</evidence>
<evidence type="ECO:0000256" key="4">
    <source>
        <dbReference type="ARBA" id="ARBA00022525"/>
    </source>
</evidence>
<keyword evidence="13" id="KW-1185">Reference proteome</keyword>